<dbReference type="GO" id="GO:0022857">
    <property type="term" value="F:transmembrane transporter activity"/>
    <property type="evidence" value="ECO:0007669"/>
    <property type="project" value="InterPro"/>
</dbReference>
<dbReference type="PROSITE" id="PS50850">
    <property type="entry name" value="MFS"/>
    <property type="match status" value="1"/>
</dbReference>
<feature type="transmembrane region" description="Helical" evidence="6">
    <location>
        <begin position="124"/>
        <end position="145"/>
    </location>
</feature>
<accession>A0A7X1KL94</accession>
<dbReference type="AlphaFoldDB" id="A0A7X1KL94"/>
<feature type="transmembrane region" description="Helical" evidence="6">
    <location>
        <begin position="94"/>
        <end position="112"/>
    </location>
</feature>
<evidence type="ECO:0000256" key="2">
    <source>
        <dbReference type="ARBA" id="ARBA00022448"/>
    </source>
</evidence>
<name>A0A7X1KL94_9SPHN</name>
<protein>
    <submittedName>
        <fullName evidence="8">MFS transporter</fullName>
    </submittedName>
</protein>
<organism evidence="8 9">
    <name type="scientific">Novosphingobium flavum</name>
    <dbReference type="NCBI Taxonomy" id="1778672"/>
    <lineage>
        <taxon>Bacteria</taxon>
        <taxon>Pseudomonadati</taxon>
        <taxon>Pseudomonadota</taxon>
        <taxon>Alphaproteobacteria</taxon>
        <taxon>Sphingomonadales</taxon>
        <taxon>Sphingomonadaceae</taxon>
        <taxon>Novosphingobium</taxon>
    </lineage>
</organism>
<evidence type="ECO:0000313" key="8">
    <source>
        <dbReference type="EMBL" id="MBC2665354.1"/>
    </source>
</evidence>
<comment type="subcellular location">
    <subcellularLocation>
        <location evidence="1">Membrane</location>
        <topology evidence="1">Multi-pass membrane protein</topology>
    </subcellularLocation>
</comment>
<dbReference type="Pfam" id="PF07690">
    <property type="entry name" value="MFS_1"/>
    <property type="match status" value="1"/>
</dbReference>
<keyword evidence="5 6" id="KW-0472">Membrane</keyword>
<evidence type="ECO:0000256" key="1">
    <source>
        <dbReference type="ARBA" id="ARBA00004141"/>
    </source>
</evidence>
<sequence length="446" mass="48445">MSANAGLLSGNLGADAEQRALTKVKRHLLTYIIVSQMFVQIDRVNIGYAQLTMSKELMISATAFGFAAGIFGLAAFFVQVPNALLFEKFGARRWLTMLMLSWGIVVILQAFVTNKYELIGLRFLLGAFESGYVPCLYVLISLWFAGNQHGSAVAGLQLGVAASGVFGGPVAGWLLGQSLFGLTGWRTLFLAEGAVTVAWALLALFLLYDNPGKAPWLSKDERTFMAEHIDRYQRQKAAVGAVEKQGFLHALKDGRIIALIAAASCAGWVAATFAFFIPILLKTAAHGASNQTVGFLAMGPYFVMGLVAYFWSAHADRTRERHWHCVIPLLVALAGVALFSIATGPVTAMLCLAMVQAGSTGFFVNFWPSCDMVVGKQTIAKTTSLIMSGNLLSNFMAPLVFGWLIDLTGGPALGLYVCICVILINFTIMNVFFFTWKRRQSRMAVQ</sequence>
<evidence type="ECO:0000256" key="5">
    <source>
        <dbReference type="ARBA" id="ARBA00023136"/>
    </source>
</evidence>
<feature type="transmembrane region" description="Helical" evidence="6">
    <location>
        <begin position="57"/>
        <end position="82"/>
    </location>
</feature>
<dbReference type="Gene3D" id="1.20.1250.20">
    <property type="entry name" value="MFS general substrate transporter like domains"/>
    <property type="match status" value="2"/>
</dbReference>
<gene>
    <name evidence="8" type="ORF">H7F51_07465</name>
</gene>
<comment type="caution">
    <text evidence="8">The sequence shown here is derived from an EMBL/GenBank/DDBJ whole genome shotgun (WGS) entry which is preliminary data.</text>
</comment>
<reference evidence="8 9" key="1">
    <citation type="submission" date="2020-08" db="EMBL/GenBank/DDBJ databases">
        <title>The genome sequence of type strain Novosphingobium flavum NBRC 111647.</title>
        <authorList>
            <person name="Liu Y."/>
        </authorList>
    </citation>
    <scope>NUCLEOTIDE SEQUENCE [LARGE SCALE GENOMIC DNA]</scope>
    <source>
        <strain evidence="8 9">NBRC 111647</strain>
    </source>
</reference>
<feature type="transmembrane region" description="Helical" evidence="6">
    <location>
        <begin position="293"/>
        <end position="311"/>
    </location>
</feature>
<dbReference type="InterPro" id="IPR036259">
    <property type="entry name" value="MFS_trans_sf"/>
</dbReference>
<feature type="transmembrane region" description="Helical" evidence="6">
    <location>
        <begin position="256"/>
        <end position="281"/>
    </location>
</feature>
<dbReference type="InterPro" id="IPR011701">
    <property type="entry name" value="MFS"/>
</dbReference>
<evidence type="ECO:0000313" key="9">
    <source>
        <dbReference type="Proteomes" id="UP000566813"/>
    </source>
</evidence>
<dbReference type="InterPro" id="IPR020846">
    <property type="entry name" value="MFS_dom"/>
</dbReference>
<keyword evidence="9" id="KW-1185">Reference proteome</keyword>
<feature type="transmembrane region" description="Helical" evidence="6">
    <location>
        <begin position="187"/>
        <end position="208"/>
    </location>
</feature>
<feature type="transmembrane region" description="Helical" evidence="6">
    <location>
        <begin position="413"/>
        <end position="436"/>
    </location>
</feature>
<dbReference type="SUPFAM" id="SSF103473">
    <property type="entry name" value="MFS general substrate transporter"/>
    <property type="match status" value="1"/>
</dbReference>
<dbReference type="Proteomes" id="UP000566813">
    <property type="component" value="Unassembled WGS sequence"/>
</dbReference>
<evidence type="ECO:0000259" key="7">
    <source>
        <dbReference type="PROSITE" id="PS50850"/>
    </source>
</evidence>
<feature type="transmembrane region" description="Helical" evidence="6">
    <location>
        <begin position="152"/>
        <end position="175"/>
    </location>
</feature>
<evidence type="ECO:0000256" key="6">
    <source>
        <dbReference type="SAM" id="Phobius"/>
    </source>
</evidence>
<dbReference type="GO" id="GO:0016020">
    <property type="term" value="C:membrane"/>
    <property type="evidence" value="ECO:0007669"/>
    <property type="project" value="UniProtKB-SubCell"/>
</dbReference>
<dbReference type="PANTHER" id="PTHR43791:SF36">
    <property type="entry name" value="TRANSPORTER, PUTATIVE (AFU_ORTHOLOGUE AFUA_6G08340)-RELATED"/>
    <property type="match status" value="1"/>
</dbReference>
<dbReference type="RefSeq" id="WP_185663621.1">
    <property type="nucleotide sequence ID" value="NZ_JACLAW010000005.1"/>
</dbReference>
<feature type="transmembrane region" description="Helical" evidence="6">
    <location>
        <begin position="347"/>
        <end position="367"/>
    </location>
</feature>
<evidence type="ECO:0000256" key="3">
    <source>
        <dbReference type="ARBA" id="ARBA00022692"/>
    </source>
</evidence>
<keyword evidence="2" id="KW-0813">Transport</keyword>
<keyword evidence="4 6" id="KW-1133">Transmembrane helix</keyword>
<dbReference type="PANTHER" id="PTHR43791">
    <property type="entry name" value="PERMEASE-RELATED"/>
    <property type="match status" value="1"/>
</dbReference>
<feature type="domain" description="Major facilitator superfamily (MFS) profile" evidence="7">
    <location>
        <begin position="28"/>
        <end position="442"/>
    </location>
</feature>
<keyword evidence="3 6" id="KW-0812">Transmembrane</keyword>
<feature type="transmembrane region" description="Helical" evidence="6">
    <location>
        <begin position="379"/>
        <end position="401"/>
    </location>
</feature>
<proteinExistence type="predicted"/>
<feature type="transmembrane region" description="Helical" evidence="6">
    <location>
        <begin position="323"/>
        <end position="341"/>
    </location>
</feature>
<evidence type="ECO:0000256" key="4">
    <source>
        <dbReference type="ARBA" id="ARBA00022989"/>
    </source>
</evidence>
<dbReference type="EMBL" id="JACLAW010000005">
    <property type="protein sequence ID" value="MBC2665354.1"/>
    <property type="molecule type" value="Genomic_DNA"/>
</dbReference>